<dbReference type="GO" id="GO:0016491">
    <property type="term" value="F:oxidoreductase activity"/>
    <property type="evidence" value="ECO:0007669"/>
    <property type="project" value="UniProtKB-KW"/>
</dbReference>
<proteinExistence type="inferred from homology"/>
<dbReference type="AlphaFoldDB" id="A0A3B1CKB8"/>
<keyword evidence="2" id="KW-0560">Oxidoreductase</keyword>
<accession>A0A3B1CKB8</accession>
<dbReference type="SUPFAM" id="SSF51735">
    <property type="entry name" value="NAD(P)-binding Rossmann-fold domains"/>
    <property type="match status" value="1"/>
</dbReference>
<reference evidence="3" key="1">
    <citation type="submission" date="2018-06" db="EMBL/GenBank/DDBJ databases">
        <authorList>
            <person name="Zhirakovskaya E."/>
        </authorList>
    </citation>
    <scope>NUCLEOTIDE SEQUENCE</scope>
</reference>
<dbReference type="EMBL" id="UOGD01000240">
    <property type="protein sequence ID" value="VAX23110.1"/>
    <property type="molecule type" value="Genomic_DNA"/>
</dbReference>
<dbReference type="InterPro" id="IPR036291">
    <property type="entry name" value="NAD(P)-bd_dom_sf"/>
</dbReference>
<comment type="similarity">
    <text evidence="1">Belongs to the short-chain dehydrogenases/reductases (SDR) family.</text>
</comment>
<sequence>MGSNFKEKNFVITGGASGIGRLMSKLLAAKGANVIILDINQTNLDKVVGEIV</sequence>
<evidence type="ECO:0000256" key="1">
    <source>
        <dbReference type="ARBA" id="ARBA00006484"/>
    </source>
</evidence>
<feature type="non-terminal residue" evidence="3">
    <location>
        <position position="52"/>
    </location>
</feature>
<organism evidence="3">
    <name type="scientific">hydrothermal vent metagenome</name>
    <dbReference type="NCBI Taxonomy" id="652676"/>
    <lineage>
        <taxon>unclassified sequences</taxon>
        <taxon>metagenomes</taxon>
        <taxon>ecological metagenomes</taxon>
    </lineage>
</organism>
<dbReference type="PANTHER" id="PTHR43669:SF14">
    <property type="entry name" value="OXIDOREDUCTASE"/>
    <property type="match status" value="1"/>
</dbReference>
<dbReference type="PANTHER" id="PTHR43669">
    <property type="entry name" value="5-KETO-D-GLUCONATE 5-REDUCTASE"/>
    <property type="match status" value="1"/>
</dbReference>
<dbReference type="Gene3D" id="3.40.50.720">
    <property type="entry name" value="NAD(P)-binding Rossmann-like Domain"/>
    <property type="match status" value="1"/>
</dbReference>
<name>A0A3B1CKB8_9ZZZZ</name>
<evidence type="ECO:0000256" key="2">
    <source>
        <dbReference type="ARBA" id="ARBA00023002"/>
    </source>
</evidence>
<dbReference type="Pfam" id="PF00106">
    <property type="entry name" value="adh_short"/>
    <property type="match status" value="1"/>
</dbReference>
<dbReference type="InterPro" id="IPR002347">
    <property type="entry name" value="SDR_fam"/>
</dbReference>
<gene>
    <name evidence="3" type="ORF">MNBD_IGNAVI01-1435</name>
</gene>
<protein>
    <submittedName>
        <fullName evidence="3">Uncharacterized protein</fullName>
    </submittedName>
</protein>
<evidence type="ECO:0000313" key="3">
    <source>
        <dbReference type="EMBL" id="VAX23110.1"/>
    </source>
</evidence>